<keyword evidence="3 6" id="KW-0547">Nucleotide-binding</keyword>
<dbReference type="STRING" id="983967.A0A1E4T0G8"/>
<dbReference type="Gene3D" id="3.30.200.20">
    <property type="entry name" value="Phosphorylase Kinase, domain 1"/>
    <property type="match status" value="1"/>
</dbReference>
<proteinExistence type="inferred from homology"/>
<dbReference type="GO" id="GO:0030447">
    <property type="term" value="P:filamentous growth"/>
    <property type="evidence" value="ECO:0007669"/>
    <property type="project" value="UniProtKB-ARBA"/>
</dbReference>
<evidence type="ECO:0000256" key="3">
    <source>
        <dbReference type="ARBA" id="ARBA00022741"/>
    </source>
</evidence>
<sequence>MDSVFHLSEFKTLRRLGSGKFGKVVLVQSDVDRGLPSQLYAVKVVTHLNKSILNLSNVDNITKVKNEIKLINSVNQFNHPNILKLYSIIKNDTVSKLYFVMEYCQKGELSSTNLINFPTSNKLQNLQSKLKQIVQGLEFLHSQNIIHRDIKPSNLLLTESGILKISDFGTCYRLTDDDKIDQFEIYKTITGTPLFIAPEVCSTQAPNKQKDYFKVDLWSLGITLFYLFFRSYPYYNENEFKLFNDIKTTDANIPKIITDCFLLMEVKDKKNLQSDYNLDFVAYYKSLTTVIKKLLIRDPSDRMSMKNLKASKIFKLFTSSEDYSKFIHFNDS</sequence>
<dbReference type="InterPro" id="IPR045269">
    <property type="entry name" value="Atg1-like"/>
</dbReference>
<evidence type="ECO:0000256" key="7">
    <source>
        <dbReference type="RuleBase" id="RU000304"/>
    </source>
</evidence>
<evidence type="ECO:0000313" key="9">
    <source>
        <dbReference type="EMBL" id="ODV85237.1"/>
    </source>
</evidence>
<name>A0A1E4T0G8_9ASCO</name>
<dbReference type="PROSITE" id="PS00107">
    <property type="entry name" value="PROTEIN_KINASE_ATP"/>
    <property type="match status" value="1"/>
</dbReference>
<evidence type="ECO:0000259" key="8">
    <source>
        <dbReference type="PROSITE" id="PS50011"/>
    </source>
</evidence>
<dbReference type="SMART" id="SM00220">
    <property type="entry name" value="S_TKc"/>
    <property type="match status" value="1"/>
</dbReference>
<dbReference type="GO" id="GO:0005524">
    <property type="term" value="F:ATP binding"/>
    <property type="evidence" value="ECO:0007669"/>
    <property type="project" value="UniProtKB-UniRule"/>
</dbReference>
<feature type="binding site" evidence="6">
    <location>
        <position position="43"/>
    </location>
    <ligand>
        <name>ATP</name>
        <dbReference type="ChEBI" id="CHEBI:30616"/>
    </ligand>
</feature>
<keyword evidence="4" id="KW-0418">Kinase</keyword>
<dbReference type="AlphaFoldDB" id="A0A1E4T0G8"/>
<dbReference type="SUPFAM" id="SSF56112">
    <property type="entry name" value="Protein kinase-like (PK-like)"/>
    <property type="match status" value="1"/>
</dbReference>
<dbReference type="Pfam" id="PF00069">
    <property type="entry name" value="Pkinase"/>
    <property type="match status" value="1"/>
</dbReference>
<evidence type="ECO:0000256" key="2">
    <source>
        <dbReference type="ARBA" id="ARBA00022679"/>
    </source>
</evidence>
<evidence type="ECO:0000256" key="5">
    <source>
        <dbReference type="ARBA" id="ARBA00022840"/>
    </source>
</evidence>
<evidence type="ECO:0000313" key="10">
    <source>
        <dbReference type="Proteomes" id="UP000094801"/>
    </source>
</evidence>
<dbReference type="InterPro" id="IPR000719">
    <property type="entry name" value="Prot_kinase_dom"/>
</dbReference>
<dbReference type="EC" id="2.7.11.1" evidence="1"/>
<evidence type="ECO:0000256" key="1">
    <source>
        <dbReference type="ARBA" id="ARBA00012513"/>
    </source>
</evidence>
<dbReference type="GO" id="GO:0005776">
    <property type="term" value="C:autophagosome"/>
    <property type="evidence" value="ECO:0007669"/>
    <property type="project" value="TreeGrafter"/>
</dbReference>
<protein>
    <recommendedName>
        <fullName evidence="1">non-specific serine/threonine protein kinase</fullName>
        <ecNumber evidence="1">2.7.11.1</ecNumber>
    </recommendedName>
</protein>
<keyword evidence="5 6" id="KW-0067">ATP-binding</keyword>
<keyword evidence="2" id="KW-0808">Transferase</keyword>
<dbReference type="InterPro" id="IPR008271">
    <property type="entry name" value="Ser/Thr_kinase_AS"/>
</dbReference>
<keyword evidence="10" id="KW-1185">Reference proteome</keyword>
<evidence type="ECO:0000256" key="6">
    <source>
        <dbReference type="PROSITE-ProRule" id="PRU10141"/>
    </source>
</evidence>
<dbReference type="GO" id="GO:0000045">
    <property type="term" value="P:autophagosome assembly"/>
    <property type="evidence" value="ECO:0007669"/>
    <property type="project" value="TreeGrafter"/>
</dbReference>
<reference evidence="10" key="1">
    <citation type="submission" date="2016-04" db="EMBL/GenBank/DDBJ databases">
        <title>Comparative genomics of biotechnologically important yeasts.</title>
        <authorList>
            <consortium name="DOE Joint Genome Institute"/>
            <person name="Riley R."/>
            <person name="Haridas S."/>
            <person name="Wolfe K.H."/>
            <person name="Lopes M.R."/>
            <person name="Hittinger C.T."/>
            <person name="Goker M."/>
            <person name="Salamov A."/>
            <person name="Wisecaver J."/>
            <person name="Long T.M."/>
            <person name="Aerts A.L."/>
            <person name="Barry K."/>
            <person name="Choi C."/>
            <person name="Clum A."/>
            <person name="Coughlan A.Y."/>
            <person name="Deshpande S."/>
            <person name="Douglass A.P."/>
            <person name="Hanson S.J."/>
            <person name="Klenk H.-P."/>
            <person name="Labutti K."/>
            <person name="Lapidus A."/>
            <person name="Lindquist E."/>
            <person name="Lipzen A."/>
            <person name="Meier-Kolthoff J.P."/>
            <person name="Ohm R.A."/>
            <person name="Otillar R.P."/>
            <person name="Pangilinan J."/>
            <person name="Peng Y."/>
            <person name="Rokas A."/>
            <person name="Rosa C.A."/>
            <person name="Scheuner C."/>
            <person name="Sibirny A.A."/>
            <person name="Slot J.C."/>
            <person name="Stielow J.B."/>
            <person name="Sun H."/>
            <person name="Kurtzman C.P."/>
            <person name="Blackwell M."/>
            <person name="Grigoriev I.V."/>
            <person name="Jeffries T.W."/>
        </authorList>
    </citation>
    <scope>NUCLEOTIDE SEQUENCE [LARGE SCALE GENOMIC DNA]</scope>
    <source>
        <strain evidence="10">NRRL YB-2248</strain>
    </source>
</reference>
<keyword evidence="7" id="KW-0723">Serine/threonine-protein kinase</keyword>
<dbReference type="GO" id="GO:0005829">
    <property type="term" value="C:cytosol"/>
    <property type="evidence" value="ECO:0007669"/>
    <property type="project" value="TreeGrafter"/>
</dbReference>
<accession>A0A1E4T0G8</accession>
<dbReference type="GO" id="GO:0000407">
    <property type="term" value="C:phagophore assembly site"/>
    <property type="evidence" value="ECO:0007669"/>
    <property type="project" value="TreeGrafter"/>
</dbReference>
<dbReference type="GO" id="GO:0016020">
    <property type="term" value="C:membrane"/>
    <property type="evidence" value="ECO:0007669"/>
    <property type="project" value="TreeGrafter"/>
</dbReference>
<gene>
    <name evidence="9" type="ORF">CANARDRAFT_180189</name>
</gene>
<dbReference type="OrthoDB" id="68483at2759"/>
<dbReference type="PANTHER" id="PTHR24348:SF22">
    <property type="entry name" value="NON-SPECIFIC SERINE_THREONINE PROTEIN KINASE"/>
    <property type="match status" value="1"/>
</dbReference>
<feature type="domain" description="Protein kinase" evidence="8">
    <location>
        <begin position="10"/>
        <end position="314"/>
    </location>
</feature>
<organism evidence="9 10">
    <name type="scientific">[Candida] arabinofermentans NRRL YB-2248</name>
    <dbReference type="NCBI Taxonomy" id="983967"/>
    <lineage>
        <taxon>Eukaryota</taxon>
        <taxon>Fungi</taxon>
        <taxon>Dikarya</taxon>
        <taxon>Ascomycota</taxon>
        <taxon>Saccharomycotina</taxon>
        <taxon>Pichiomycetes</taxon>
        <taxon>Pichiales</taxon>
        <taxon>Pichiaceae</taxon>
        <taxon>Ogataea</taxon>
        <taxon>Ogataea/Candida clade</taxon>
    </lineage>
</organism>
<dbReference type="PROSITE" id="PS00108">
    <property type="entry name" value="PROTEIN_KINASE_ST"/>
    <property type="match status" value="1"/>
</dbReference>
<evidence type="ECO:0000256" key="4">
    <source>
        <dbReference type="ARBA" id="ARBA00022777"/>
    </source>
</evidence>
<dbReference type="InterPro" id="IPR017441">
    <property type="entry name" value="Protein_kinase_ATP_BS"/>
</dbReference>
<dbReference type="Gene3D" id="1.10.510.10">
    <property type="entry name" value="Transferase(Phosphotransferase) domain 1"/>
    <property type="match status" value="1"/>
</dbReference>
<dbReference type="InterPro" id="IPR011009">
    <property type="entry name" value="Kinase-like_dom_sf"/>
</dbReference>
<dbReference type="EMBL" id="KV453853">
    <property type="protein sequence ID" value="ODV85237.1"/>
    <property type="molecule type" value="Genomic_DNA"/>
</dbReference>
<dbReference type="Proteomes" id="UP000094801">
    <property type="component" value="Unassembled WGS sequence"/>
</dbReference>
<dbReference type="PANTHER" id="PTHR24348">
    <property type="entry name" value="SERINE/THREONINE-PROTEIN KINASE UNC-51-RELATED"/>
    <property type="match status" value="1"/>
</dbReference>
<comment type="similarity">
    <text evidence="7">Belongs to the protein kinase superfamily.</text>
</comment>
<dbReference type="GO" id="GO:0010506">
    <property type="term" value="P:regulation of autophagy"/>
    <property type="evidence" value="ECO:0007669"/>
    <property type="project" value="InterPro"/>
</dbReference>
<dbReference type="PROSITE" id="PS50011">
    <property type="entry name" value="PROTEIN_KINASE_DOM"/>
    <property type="match status" value="1"/>
</dbReference>
<dbReference type="GO" id="GO:0004674">
    <property type="term" value="F:protein serine/threonine kinase activity"/>
    <property type="evidence" value="ECO:0007669"/>
    <property type="project" value="UniProtKB-KW"/>
</dbReference>
<feature type="non-terminal residue" evidence="9">
    <location>
        <position position="332"/>
    </location>
</feature>